<dbReference type="SUPFAM" id="SSF53335">
    <property type="entry name" value="S-adenosyl-L-methionine-dependent methyltransferases"/>
    <property type="match status" value="1"/>
</dbReference>
<sequence>MIAYLISRIKDVYLAQVERRAYYANAPFAQVDILLNRAYKFKSPFRISSAFLRKKGFLDIHLYGETPLHTLDKLAQAAHITSSDCVLDLGAGRGRSLLFWHSFYGCKVIGYEQIPLFCARANSIFSKNKLPLEMKNQTLEQGLGEEGSIAYLYGPNFSASQLKALVTQIIRSKSLKKVISISFPLSDYDKSGHLSPFRQIEVNFPWGKTTAYIETVTSGRAKTKTPRPSIK</sequence>
<protein>
    <recommendedName>
        <fullName evidence="3">DOT1 domain-containing protein</fullName>
    </recommendedName>
</protein>
<dbReference type="AlphaFoldDB" id="A0A2A4X834"/>
<organism evidence="1 2">
    <name type="scientific">Aerophobetes bacterium</name>
    <dbReference type="NCBI Taxonomy" id="2030807"/>
    <lineage>
        <taxon>Bacteria</taxon>
        <taxon>Candidatus Aerophobota</taxon>
    </lineage>
</organism>
<reference evidence="2" key="1">
    <citation type="submission" date="2017-08" db="EMBL/GenBank/DDBJ databases">
        <title>A dynamic microbial community with high functional redundancy inhabits the cold, oxic subseafloor aquifer.</title>
        <authorList>
            <person name="Tully B.J."/>
            <person name="Wheat C.G."/>
            <person name="Glazer B.T."/>
            <person name="Huber J.A."/>
        </authorList>
    </citation>
    <scope>NUCLEOTIDE SEQUENCE [LARGE SCALE GENOMIC DNA]</scope>
</reference>
<name>A0A2A4X834_UNCAE</name>
<evidence type="ECO:0000313" key="2">
    <source>
        <dbReference type="Proteomes" id="UP000218775"/>
    </source>
</evidence>
<evidence type="ECO:0008006" key="3">
    <source>
        <dbReference type="Google" id="ProtNLM"/>
    </source>
</evidence>
<accession>A0A2A4X834</accession>
<dbReference type="Proteomes" id="UP000218775">
    <property type="component" value="Unassembled WGS sequence"/>
</dbReference>
<gene>
    <name evidence="1" type="ORF">COB21_00340</name>
</gene>
<dbReference type="EMBL" id="NVUK01000002">
    <property type="protein sequence ID" value="PCI78664.1"/>
    <property type="molecule type" value="Genomic_DNA"/>
</dbReference>
<dbReference type="InterPro" id="IPR029063">
    <property type="entry name" value="SAM-dependent_MTases_sf"/>
</dbReference>
<comment type="caution">
    <text evidence="1">The sequence shown here is derived from an EMBL/GenBank/DDBJ whole genome shotgun (WGS) entry which is preliminary data.</text>
</comment>
<dbReference type="Gene3D" id="3.40.50.150">
    <property type="entry name" value="Vaccinia Virus protein VP39"/>
    <property type="match status" value="1"/>
</dbReference>
<evidence type="ECO:0000313" key="1">
    <source>
        <dbReference type="EMBL" id="PCI78664.1"/>
    </source>
</evidence>
<dbReference type="CDD" id="cd02440">
    <property type="entry name" value="AdoMet_MTases"/>
    <property type="match status" value="1"/>
</dbReference>
<proteinExistence type="predicted"/>